<keyword evidence="2" id="KW-1133">Transmembrane helix</keyword>
<evidence type="ECO:0000256" key="1">
    <source>
        <dbReference type="SAM" id="MobiDB-lite"/>
    </source>
</evidence>
<evidence type="ECO:0000259" key="3">
    <source>
        <dbReference type="Pfam" id="PF24034"/>
    </source>
</evidence>
<evidence type="ECO:0000256" key="2">
    <source>
        <dbReference type="SAM" id="Phobius"/>
    </source>
</evidence>
<reference evidence="5" key="1">
    <citation type="submission" date="2021-06" db="EMBL/GenBank/DDBJ databases">
        <title>New haloarchaea isolates fom saline soil.</title>
        <authorList>
            <person name="Duran-Viseras A."/>
            <person name="Sanchez-Porro C.S."/>
            <person name="Ventosa A."/>
        </authorList>
    </citation>
    <scope>NUCLEOTIDE SEQUENCE</scope>
    <source>
        <strain evidence="5">JCM 18369</strain>
    </source>
</reference>
<feature type="domain" description="DUF7343" evidence="3">
    <location>
        <begin position="285"/>
        <end position="346"/>
    </location>
</feature>
<feature type="compositionally biased region" description="Polar residues" evidence="1">
    <location>
        <begin position="255"/>
        <end position="264"/>
    </location>
</feature>
<keyword evidence="2" id="KW-0472">Membrane</keyword>
<keyword evidence="2" id="KW-0812">Transmembrane</keyword>
<dbReference type="Pfam" id="PF24034">
    <property type="entry name" value="DUF7343"/>
    <property type="match status" value="1"/>
</dbReference>
<gene>
    <name evidence="5" type="ORF">KTS37_10925</name>
</gene>
<dbReference type="Pfam" id="PF24036">
    <property type="entry name" value="DUF7345"/>
    <property type="match status" value="1"/>
</dbReference>
<evidence type="ECO:0000313" key="6">
    <source>
        <dbReference type="Proteomes" id="UP001166304"/>
    </source>
</evidence>
<accession>A0AA41G8W9</accession>
<comment type="caution">
    <text evidence="5">The sequence shown here is derived from an EMBL/GenBank/DDBJ whole genome shotgun (WGS) entry which is preliminary data.</text>
</comment>
<sequence>MGRTLGTVAVVLLAVAMLVPPAAAGFGALDQQSVDPDVVVMTADVGADGSADWTVAYRVRLADDNETAAFEDLQADVRANSSAYTDRFAGRMERTARAAENATGREMTIENVTVQTRTETLGQTYGVVTYRFAWTNFAAASDGRLEIGDSLSGLFLDGETSLTVRWPSAYRAEGVTPSPDERTNTSVTWRGQQEFGADEPRAVVTSGAAASDDGGPNTLLVVAAIGLVALVVAAYAVRRYGLSDGDDSPDRSGPTESGDSTADTATPPPNDANGGAGAETPPQDLLSNEEQVVQLLEANGGRLKQQRVASELDWTDAKTSQVISGLRDDDEVETFRIGRENVVTLPDTELTGGTDGGDSGDE</sequence>
<feature type="domain" description="DUF7345" evidence="4">
    <location>
        <begin position="44"/>
        <end position="170"/>
    </location>
</feature>
<name>A0AA41G8W9_9EURY</name>
<feature type="transmembrane region" description="Helical" evidence="2">
    <location>
        <begin position="219"/>
        <end position="237"/>
    </location>
</feature>
<dbReference type="Proteomes" id="UP001166304">
    <property type="component" value="Unassembled WGS sequence"/>
</dbReference>
<dbReference type="RefSeq" id="WP_162413525.1">
    <property type="nucleotide sequence ID" value="NZ_JAHQXE010000003.1"/>
</dbReference>
<evidence type="ECO:0000259" key="4">
    <source>
        <dbReference type="Pfam" id="PF24036"/>
    </source>
</evidence>
<proteinExistence type="predicted"/>
<feature type="region of interest" description="Disordered" evidence="1">
    <location>
        <begin position="241"/>
        <end position="283"/>
    </location>
</feature>
<protein>
    <recommendedName>
        <fullName evidence="7">DUF4897 domain-containing protein</fullName>
    </recommendedName>
</protein>
<dbReference type="InterPro" id="IPR055767">
    <property type="entry name" value="DUF7343"/>
</dbReference>
<dbReference type="InterPro" id="IPR055769">
    <property type="entry name" value="DUF7345"/>
</dbReference>
<keyword evidence="6" id="KW-1185">Reference proteome</keyword>
<evidence type="ECO:0000313" key="5">
    <source>
        <dbReference type="EMBL" id="MBV0902302.1"/>
    </source>
</evidence>
<evidence type="ECO:0008006" key="7">
    <source>
        <dbReference type="Google" id="ProtNLM"/>
    </source>
</evidence>
<dbReference type="EMBL" id="JAHQXE010000003">
    <property type="protein sequence ID" value="MBV0902302.1"/>
    <property type="molecule type" value="Genomic_DNA"/>
</dbReference>
<organism evidence="5 6">
    <name type="scientific">Haloarcula salina</name>
    <dbReference type="NCBI Taxonomy" id="1429914"/>
    <lineage>
        <taxon>Archaea</taxon>
        <taxon>Methanobacteriati</taxon>
        <taxon>Methanobacteriota</taxon>
        <taxon>Stenosarchaea group</taxon>
        <taxon>Halobacteria</taxon>
        <taxon>Halobacteriales</taxon>
        <taxon>Haloarculaceae</taxon>
        <taxon>Haloarcula</taxon>
    </lineage>
</organism>
<dbReference type="AlphaFoldDB" id="A0AA41G8W9"/>